<dbReference type="Proteomes" id="UP000294850">
    <property type="component" value="Unassembled WGS sequence"/>
</dbReference>
<evidence type="ECO:0000313" key="3">
    <source>
        <dbReference type="EMBL" id="TDE16820.1"/>
    </source>
</evidence>
<accession>A0A4R5DWM7</accession>
<reference evidence="3 4" key="1">
    <citation type="submission" date="2019-03" db="EMBL/GenBank/DDBJ databases">
        <title>Dyadobacter AR-3-6 sp. nov., isolated from arctic soil.</title>
        <authorList>
            <person name="Chaudhary D.K."/>
        </authorList>
    </citation>
    <scope>NUCLEOTIDE SEQUENCE [LARGE SCALE GENOMIC DNA]</scope>
    <source>
        <strain evidence="3 4">AR-3-6</strain>
    </source>
</reference>
<evidence type="ECO:0000313" key="4">
    <source>
        <dbReference type="Proteomes" id="UP000294850"/>
    </source>
</evidence>
<feature type="chain" id="PRO_5020627231" evidence="1">
    <location>
        <begin position="25"/>
        <end position="243"/>
    </location>
</feature>
<sequence>MYNYKGFKLLVILFITGIAQTVSAQSVDEIIAKHITAMGGADKLSKLKSVAIVSNMEVMNMEMPVKITIVQDKGFRTETTVQGMTIIQATDGVKGWMVNPMAGDGKPVELPQEAVQQYASQTDLTGLYNYKQKGLQLALEGEQELNGAKVYKIVATLKSGAKQDNYISKDTYYVLKVVATVSANGQNITTENIQSDFKQVDGVTFPFSSELTTSAMPGAKVINKIESVAVNAKVDESIFAMPK</sequence>
<feature type="signal peptide" evidence="1">
    <location>
        <begin position="1"/>
        <end position="24"/>
    </location>
</feature>
<keyword evidence="4" id="KW-1185">Reference proteome</keyword>
<comment type="caution">
    <text evidence="3">The sequence shown here is derived from an EMBL/GenBank/DDBJ whole genome shotgun (WGS) entry which is preliminary data.</text>
</comment>
<gene>
    <name evidence="3" type="ORF">E0F88_11405</name>
</gene>
<dbReference type="Pfam" id="PF17131">
    <property type="entry name" value="LolA_like"/>
    <property type="match status" value="1"/>
</dbReference>
<evidence type="ECO:0000256" key="1">
    <source>
        <dbReference type="SAM" id="SignalP"/>
    </source>
</evidence>
<feature type="domain" description="Uncharacterized protein TP-0789" evidence="2">
    <location>
        <begin position="96"/>
        <end position="240"/>
    </location>
</feature>
<proteinExistence type="predicted"/>
<keyword evidence="1" id="KW-0732">Signal</keyword>
<dbReference type="AlphaFoldDB" id="A0A4R5DWM7"/>
<dbReference type="EMBL" id="SMFL01000003">
    <property type="protein sequence ID" value="TDE16820.1"/>
    <property type="molecule type" value="Genomic_DNA"/>
</dbReference>
<dbReference type="Gene3D" id="2.50.20.10">
    <property type="entry name" value="Lipoprotein localisation LolA/LolB/LppX"/>
    <property type="match status" value="1"/>
</dbReference>
<keyword evidence="3" id="KW-0449">Lipoprotein</keyword>
<protein>
    <submittedName>
        <fullName evidence="3">Outer membrane lipoprotein-sorting protein</fullName>
    </submittedName>
</protein>
<organism evidence="3 4">
    <name type="scientific">Dyadobacter psychrotolerans</name>
    <dbReference type="NCBI Taxonomy" id="2541721"/>
    <lineage>
        <taxon>Bacteria</taxon>
        <taxon>Pseudomonadati</taxon>
        <taxon>Bacteroidota</taxon>
        <taxon>Cytophagia</taxon>
        <taxon>Cytophagales</taxon>
        <taxon>Spirosomataceae</taxon>
        <taxon>Dyadobacter</taxon>
    </lineage>
</organism>
<evidence type="ECO:0000259" key="2">
    <source>
        <dbReference type="Pfam" id="PF17131"/>
    </source>
</evidence>
<dbReference type="RefSeq" id="WP_131958352.1">
    <property type="nucleotide sequence ID" value="NZ_SMFL01000003.1"/>
</dbReference>
<name>A0A4R5DWM7_9BACT</name>
<dbReference type="OrthoDB" id="128937at2"/>
<dbReference type="InterPro" id="IPR033399">
    <property type="entry name" value="TP_0789-like"/>
</dbReference>